<dbReference type="GO" id="GO:0070006">
    <property type="term" value="F:metalloaminopeptidase activity"/>
    <property type="evidence" value="ECO:0007669"/>
    <property type="project" value="InterPro"/>
</dbReference>
<comment type="similarity">
    <text evidence="2">Belongs to the peptidase M17 family.</text>
</comment>
<name>A0A6J7UZT2_9ZZZZ</name>
<dbReference type="GO" id="GO:0006508">
    <property type="term" value="P:proteolysis"/>
    <property type="evidence" value="ECO:0007669"/>
    <property type="project" value="UniProtKB-KW"/>
</dbReference>
<dbReference type="PRINTS" id="PR00481">
    <property type="entry name" value="LAMNOPPTDASE"/>
</dbReference>
<dbReference type="InterPro" id="IPR008283">
    <property type="entry name" value="Peptidase_M17_N"/>
</dbReference>
<dbReference type="EC" id="3.4.11.1" evidence="3"/>
<reference evidence="8" key="1">
    <citation type="submission" date="2020-05" db="EMBL/GenBank/DDBJ databases">
        <authorList>
            <person name="Chiriac C."/>
            <person name="Salcher M."/>
            <person name="Ghai R."/>
            <person name="Kavagutti S V."/>
        </authorList>
    </citation>
    <scope>NUCLEOTIDE SEQUENCE</scope>
</reference>
<dbReference type="CDD" id="cd00433">
    <property type="entry name" value="Peptidase_M17"/>
    <property type="match status" value="1"/>
</dbReference>
<dbReference type="SUPFAM" id="SSF53187">
    <property type="entry name" value="Zn-dependent exopeptidases"/>
    <property type="match status" value="1"/>
</dbReference>
<dbReference type="SUPFAM" id="SSF52949">
    <property type="entry name" value="Macro domain-like"/>
    <property type="match status" value="1"/>
</dbReference>
<evidence type="ECO:0000313" key="8">
    <source>
        <dbReference type="EMBL" id="CAB5069397.1"/>
    </source>
</evidence>
<evidence type="ECO:0000256" key="4">
    <source>
        <dbReference type="ARBA" id="ARBA00022438"/>
    </source>
</evidence>
<evidence type="ECO:0000256" key="6">
    <source>
        <dbReference type="ARBA" id="ARBA00022801"/>
    </source>
</evidence>
<protein>
    <recommendedName>
        <fullName evidence="3">leucyl aminopeptidase</fullName>
        <ecNumber evidence="3">3.4.11.1</ecNumber>
    </recommendedName>
</protein>
<dbReference type="GO" id="GO:0030145">
    <property type="term" value="F:manganese ion binding"/>
    <property type="evidence" value="ECO:0007669"/>
    <property type="project" value="InterPro"/>
</dbReference>
<evidence type="ECO:0000256" key="3">
    <source>
        <dbReference type="ARBA" id="ARBA00012565"/>
    </source>
</evidence>
<evidence type="ECO:0000256" key="1">
    <source>
        <dbReference type="ARBA" id="ARBA00000135"/>
    </source>
</evidence>
<evidence type="ECO:0000259" key="7">
    <source>
        <dbReference type="PROSITE" id="PS00631"/>
    </source>
</evidence>
<gene>
    <name evidence="8" type="ORF">UFOPK4354_02056</name>
</gene>
<evidence type="ECO:0000256" key="5">
    <source>
        <dbReference type="ARBA" id="ARBA00022670"/>
    </source>
</evidence>
<dbReference type="EMBL" id="CAFBQW010000344">
    <property type="protein sequence ID" value="CAB5069397.1"/>
    <property type="molecule type" value="Genomic_DNA"/>
</dbReference>
<dbReference type="GO" id="GO:0005737">
    <property type="term" value="C:cytoplasm"/>
    <property type="evidence" value="ECO:0007669"/>
    <property type="project" value="InterPro"/>
</dbReference>
<keyword evidence="5" id="KW-0645">Protease</keyword>
<dbReference type="InterPro" id="IPR043472">
    <property type="entry name" value="Macro_dom-like"/>
</dbReference>
<dbReference type="Pfam" id="PF00883">
    <property type="entry name" value="Peptidase_M17"/>
    <property type="match status" value="1"/>
</dbReference>
<dbReference type="PANTHER" id="PTHR11963:SF23">
    <property type="entry name" value="CYTOSOL AMINOPEPTIDASE"/>
    <property type="match status" value="1"/>
</dbReference>
<dbReference type="Pfam" id="PF02789">
    <property type="entry name" value="Peptidase_M17_N"/>
    <property type="match status" value="1"/>
</dbReference>
<organism evidence="8">
    <name type="scientific">freshwater metagenome</name>
    <dbReference type="NCBI Taxonomy" id="449393"/>
    <lineage>
        <taxon>unclassified sequences</taxon>
        <taxon>metagenomes</taxon>
        <taxon>ecological metagenomes</taxon>
    </lineage>
</organism>
<proteinExistence type="inferred from homology"/>
<evidence type="ECO:0000256" key="2">
    <source>
        <dbReference type="ARBA" id="ARBA00009528"/>
    </source>
</evidence>
<dbReference type="PROSITE" id="PS00631">
    <property type="entry name" value="CYTOSOL_AP"/>
    <property type="match status" value="1"/>
</dbReference>
<dbReference type="HAMAP" id="MF_00181">
    <property type="entry name" value="Cytosol_peptidase_M17"/>
    <property type="match status" value="1"/>
</dbReference>
<keyword evidence="4" id="KW-0031">Aminopeptidase</keyword>
<dbReference type="InterPro" id="IPR023042">
    <property type="entry name" value="Peptidase_M17_leu_NH2_pept"/>
</dbReference>
<dbReference type="InterPro" id="IPR000819">
    <property type="entry name" value="Peptidase_M17_C"/>
</dbReference>
<dbReference type="Gene3D" id="3.40.220.10">
    <property type="entry name" value="Leucine Aminopeptidase, subunit E, domain 1"/>
    <property type="match status" value="1"/>
</dbReference>
<dbReference type="InterPro" id="IPR011356">
    <property type="entry name" value="Leucine_aapep/pepB"/>
</dbReference>
<feature type="domain" description="Cytosol aminopeptidase" evidence="7">
    <location>
        <begin position="339"/>
        <end position="346"/>
    </location>
</feature>
<keyword evidence="6" id="KW-0378">Hydrolase</keyword>
<dbReference type="PANTHER" id="PTHR11963">
    <property type="entry name" value="LEUCINE AMINOPEPTIDASE-RELATED"/>
    <property type="match status" value="1"/>
</dbReference>
<comment type="catalytic activity">
    <reaction evidence="1">
        <text>Release of an N-terminal amino acid, Xaa-|-Yaa-, in which Xaa is preferably Leu, but may be other amino acids including Pro although not Arg or Lys, and Yaa may be Pro. Amino acid amides and methyl esters are also readily hydrolyzed, but rates on arylamides are exceedingly low.</text>
        <dbReference type="EC" id="3.4.11.1"/>
    </reaction>
</comment>
<dbReference type="NCBIfam" id="NF002073">
    <property type="entry name" value="PRK00913.1-2"/>
    <property type="match status" value="1"/>
</dbReference>
<sequence>MSDPVAVKIAKTIPGSATAVAVTACSDRLSKVAGVRKAAMTRAGFTGAAGQSLVLNDGDSTRVILGVGPSETAGAVQLRTAAAVFARSVMSHRKVAFEFPAPSDLPSLDLDEGVRAVTEGLILGSYSFDTHNTKAAERTRTDSATIAVGDQITAARVAAERGRATAHAVWFARDLVNEPGGTLTPTVFADRAAERATAAGLTVEILTEKEIAAERLGGLIAVNLGSEEPPRLLKLTYEPRADLIAEEGGAVPTVALVGKGITFDSGGLSLKPADSMMTMKCDMAGAAAVISTMTALPELDVAVRVVSFPPMTDNMTGGIAQRPGDVYTARNGTTVEVLNTDAEGRLVLAEALVLASEEEPDAIIDLATLTGACMVALGNSIAGFMGNDEGFSEMVTQAAARSGERVWQLPLPADYRKGLDSQVADLRNIGNGRLGGALVAGLFLQEFVQDGIPWVHVDMAGPSFLDAPDGEYPRGGTGFGVRLLLELLETWDSADET</sequence>
<dbReference type="Gene3D" id="3.40.630.10">
    <property type="entry name" value="Zn peptidases"/>
    <property type="match status" value="1"/>
</dbReference>
<dbReference type="AlphaFoldDB" id="A0A6J7UZT2"/>
<accession>A0A6J7UZT2</accession>